<name>A0A2N0H764_9SPHN</name>
<dbReference type="PROSITE" id="PS50268">
    <property type="entry name" value="CADHERIN_2"/>
    <property type="match status" value="1"/>
</dbReference>
<dbReference type="InterPro" id="IPR040853">
    <property type="entry name" value="RapA2_cadherin-like"/>
</dbReference>
<sequence>MGTQITGAGGTTTSFSNTPQATCDSYTYSEDDLLDRPELYNQTFDILTLDVMANDLGGKAKTLFSIDDGFGNALDVSQTDLLSKDTNSCWEKTALGNQIRIINGKVEFQLRDSAGNVVDVNSLSAGQTISDSFTYAIKLGNGTLSWARVNVTLTGSNDGPDIELVGSDSAVANLAETNAGLSTSGTLTVKDPDTGDTVTAAVDSVTASGTGGTNFTNAALKAMLSVTAGPVAADGELHNLTWTFNSGGEAFNYLAAGESLVLTYSIKASDSAPGDLKKSDVQTVAVTINGTNDAPDIAVQSGDSASAGLTEGNAGLSTSGTLTVIDPDTSDSVSATVQSVSADGPGAAGLDNAALKAMLSVTAGPIAADAGSSHNLGWSFASGGQAFNFLAAGEQLVLTYTIAVGDGHGGSDTQTVTVTITGTNDAATITGDTGGNVVEDTALSTAVSGTLTVADVDNGEAVFQVPAAAALAGDYGAFTFVPATGAWTFTLDNTKPATQALAKDQIATQSLTVTSFDGTASETIAVTITGTNDSPVIGVASDSVAAVSEGDDGSSQSDSGQMTATDVDHGATQAWSISAQAALGTATIDADGYWTYATVDSGVVDALAVGQTLGDVFTVQVADGKGGFDTKQVQVTIAGTNDGPEIRQLGGDTVADTVAETNAGLNVTGKVSVIDVDTLDTVTASVTAVSLTGDKTDKVAATAALDMMTVTDGTIAANAGDSNNLTWTFNSGTQAFDFLAVGQSLTLTYTIRVEDGHGGFDEQLVSVTVTGTNDGPVGSASEILALGTEDTPYVVTAAQLLQGFGDVDGDSLTVANLVADHGSVTANPDGSFTITPTANYNGPVILTYTVSDGHGASIGGTQNFSLTAVTDLSAGHDSFSGTEDTQLSGSVAGNDSTTSGGMLTYAVATGPANGTLSFNTDGSFTYNPAPNSSGPDSFTYTVTDAAADESATRTVDLSIAAVNDPAVIGGNTARAIVEDAVPNTVSGDLDSADVDNPSDSWTVVSSPTVSVNGYGTYTIDATGHWTFTLDNTSTQVQQLTATQSLTDTFTVATVDGTQQQVTVTIKGANDPATIGGTLTDSVAEAGALSAGNSTAGGTLTIADVDSGEAKFAAPATLVGSYGTFTFNTASGAWTYQLDNARAATQALTQGQIVYDYLNVGSFDGTANDQVYVKILGANDAAVIGGALTGSVTEATPSNTGVPTATGDLNSTDVDGANDAWTAIAVPVTTATGYGSYVIDSTGHWTYTLNNANPVIEALNTGDTRFDSFTVTTADGTSATIAITINGRTDVSAIPPPTVYSGIGDSNDKDGFTTGAVPYSTLGNNDLGGNNVVYGTAGNDVIDVKAGTDTVYSWGGTDTVIGGSGGDTIYGGTGDDTIFGDAGSDKLYGGSGNDTVIGDQDDDLILGGFGADTLTGNQGNDIFQFIDLHDTNDTITDFNHANDTLNFALLDINDGQAGVQKFAYHGTTATAYGLWHQVIGGNTVIYGDTDGILTTAEFMITLTGNNLGLDATDFAFV</sequence>
<dbReference type="EMBL" id="PHUF01000004">
    <property type="protein sequence ID" value="PKB14767.1"/>
    <property type="molecule type" value="Genomic_DNA"/>
</dbReference>
<keyword evidence="9" id="KW-1185">Reference proteome</keyword>
<reference evidence="8 9" key="1">
    <citation type="submission" date="2017-11" db="EMBL/GenBank/DDBJ databases">
        <title>Genomic Encyclopedia of Type Strains, Phase III (KMG-III): the genomes of soil and plant-associated and newly described type strains.</title>
        <authorList>
            <person name="Whitman W."/>
        </authorList>
    </citation>
    <scope>NUCLEOTIDE SEQUENCE [LARGE SCALE GENOMIC DNA]</scope>
    <source>
        <strain evidence="8 9">CGMCC 1.12274</strain>
    </source>
</reference>
<comment type="subcellular location">
    <subcellularLocation>
        <location evidence="1">Membrane</location>
    </subcellularLocation>
</comment>
<dbReference type="Pfam" id="PF00353">
    <property type="entry name" value="HemolysinCabind"/>
    <property type="match status" value="3"/>
</dbReference>
<keyword evidence="4" id="KW-0843">Virulence</keyword>
<dbReference type="GO" id="GO:0005509">
    <property type="term" value="F:calcium ion binding"/>
    <property type="evidence" value="ECO:0007669"/>
    <property type="project" value="InterPro"/>
</dbReference>
<organism evidence="8 9">
    <name type="scientific">Novosphingobium kunmingense</name>
    <dbReference type="NCBI Taxonomy" id="1211806"/>
    <lineage>
        <taxon>Bacteria</taxon>
        <taxon>Pseudomonadati</taxon>
        <taxon>Pseudomonadota</taxon>
        <taxon>Alphaproteobacteria</taxon>
        <taxon>Sphingomonadales</taxon>
        <taxon>Sphingomonadaceae</taxon>
        <taxon>Novosphingobium</taxon>
    </lineage>
</organism>
<feature type="region of interest" description="Disordered" evidence="6">
    <location>
        <begin position="547"/>
        <end position="567"/>
    </location>
</feature>
<dbReference type="Gene3D" id="2.60.40.2810">
    <property type="match status" value="1"/>
</dbReference>
<dbReference type="NCBIfam" id="TIGR01965">
    <property type="entry name" value="VCBS_repeat"/>
    <property type="match status" value="10"/>
</dbReference>
<evidence type="ECO:0000256" key="1">
    <source>
        <dbReference type="ARBA" id="ARBA00004370"/>
    </source>
</evidence>
<keyword evidence="3" id="KW-0677">Repeat</keyword>
<dbReference type="InterPro" id="IPR041690">
    <property type="entry name" value="Cadherin_5"/>
</dbReference>
<dbReference type="InterPro" id="IPR010221">
    <property type="entry name" value="VCBS_dom"/>
</dbReference>
<dbReference type="InterPro" id="IPR002126">
    <property type="entry name" value="Cadherin-like_dom"/>
</dbReference>
<evidence type="ECO:0000313" key="8">
    <source>
        <dbReference type="EMBL" id="PKB14767.1"/>
    </source>
</evidence>
<evidence type="ECO:0000256" key="5">
    <source>
        <dbReference type="ARBA" id="ARBA00023136"/>
    </source>
</evidence>
<evidence type="ECO:0000256" key="4">
    <source>
        <dbReference type="ARBA" id="ARBA00023026"/>
    </source>
</evidence>
<evidence type="ECO:0000313" key="9">
    <source>
        <dbReference type="Proteomes" id="UP000232587"/>
    </source>
</evidence>
<evidence type="ECO:0000259" key="7">
    <source>
        <dbReference type="PROSITE" id="PS50268"/>
    </source>
</evidence>
<dbReference type="PRINTS" id="PR00313">
    <property type="entry name" value="CABNDNGRPT"/>
</dbReference>
<dbReference type="Pfam" id="PF17892">
    <property type="entry name" value="Cadherin_5"/>
    <property type="match status" value="1"/>
</dbReference>
<dbReference type="GO" id="GO:0016020">
    <property type="term" value="C:membrane"/>
    <property type="evidence" value="ECO:0007669"/>
    <property type="project" value="UniProtKB-SubCell"/>
</dbReference>
<keyword evidence="5" id="KW-0472">Membrane</keyword>
<dbReference type="OrthoDB" id="7520414at2"/>
<dbReference type="InterPro" id="IPR001343">
    <property type="entry name" value="Hemolysn_Ca-bd"/>
</dbReference>
<dbReference type="RefSeq" id="WP_100867561.1">
    <property type="nucleotide sequence ID" value="NZ_PHUF01000004.1"/>
</dbReference>
<dbReference type="Pfam" id="PF17803">
    <property type="entry name" value="Cadherin_4"/>
    <property type="match status" value="4"/>
</dbReference>
<evidence type="ECO:0000256" key="3">
    <source>
        <dbReference type="ARBA" id="ARBA00022737"/>
    </source>
</evidence>
<dbReference type="InterPro" id="IPR018511">
    <property type="entry name" value="Hemolysin-typ_Ca-bd_CS"/>
</dbReference>
<dbReference type="InterPro" id="IPR011049">
    <property type="entry name" value="Serralysin-like_metalloprot_C"/>
</dbReference>
<evidence type="ECO:0000256" key="2">
    <source>
        <dbReference type="ARBA" id="ARBA00022656"/>
    </source>
</evidence>
<dbReference type="GO" id="GO:0007156">
    <property type="term" value="P:homophilic cell adhesion via plasma membrane adhesion molecules"/>
    <property type="evidence" value="ECO:0007669"/>
    <property type="project" value="InterPro"/>
</dbReference>
<feature type="domain" description="Cadherin" evidence="7">
    <location>
        <begin position="437"/>
        <end position="537"/>
    </location>
</feature>
<accession>A0A2N0H764</accession>
<gene>
    <name evidence="8" type="ORF">B0I00_2367</name>
</gene>
<proteinExistence type="predicted"/>
<dbReference type="Gene3D" id="2.60.40.10">
    <property type="entry name" value="Immunoglobulins"/>
    <property type="match status" value="5"/>
</dbReference>
<comment type="caution">
    <text evidence="8">The sequence shown here is derived from an EMBL/GenBank/DDBJ whole genome shotgun (WGS) entry which is preliminary data.</text>
</comment>
<dbReference type="GO" id="GO:0090729">
    <property type="term" value="F:toxin activity"/>
    <property type="evidence" value="ECO:0007669"/>
    <property type="project" value="UniProtKB-KW"/>
</dbReference>
<dbReference type="Pfam" id="PF17963">
    <property type="entry name" value="Big_9"/>
    <property type="match status" value="1"/>
</dbReference>
<keyword evidence="2" id="KW-0800">Toxin</keyword>
<protein>
    <submittedName>
        <fullName evidence="8">VCBS repeat-containing protein</fullName>
    </submittedName>
</protein>
<dbReference type="Proteomes" id="UP000232587">
    <property type="component" value="Unassembled WGS sequence"/>
</dbReference>
<dbReference type="PRINTS" id="PR01488">
    <property type="entry name" value="RTXTOXINA"/>
</dbReference>
<evidence type="ECO:0000256" key="6">
    <source>
        <dbReference type="SAM" id="MobiDB-lite"/>
    </source>
</evidence>
<dbReference type="GO" id="GO:0005576">
    <property type="term" value="C:extracellular region"/>
    <property type="evidence" value="ECO:0007669"/>
    <property type="project" value="InterPro"/>
</dbReference>
<dbReference type="InterPro" id="IPR013783">
    <property type="entry name" value="Ig-like_fold"/>
</dbReference>
<dbReference type="Gene3D" id="2.150.10.10">
    <property type="entry name" value="Serralysin-like metalloprotease, C-terminal"/>
    <property type="match status" value="1"/>
</dbReference>
<dbReference type="NCBIfam" id="NF012211">
    <property type="entry name" value="tand_rpt_95"/>
    <property type="match status" value="2"/>
</dbReference>
<dbReference type="InterPro" id="IPR003995">
    <property type="entry name" value="RTX_toxin_determinant-A"/>
</dbReference>
<dbReference type="PROSITE" id="PS00330">
    <property type="entry name" value="HEMOLYSIN_CALCIUM"/>
    <property type="match status" value="1"/>
</dbReference>